<evidence type="ECO:0000256" key="5">
    <source>
        <dbReference type="SAM" id="Coils"/>
    </source>
</evidence>
<dbReference type="Pfam" id="PF03965">
    <property type="entry name" value="Penicillinase_R"/>
    <property type="match status" value="1"/>
</dbReference>
<evidence type="ECO:0000256" key="1">
    <source>
        <dbReference type="ARBA" id="ARBA00011046"/>
    </source>
</evidence>
<dbReference type="Gene3D" id="1.10.4040.10">
    <property type="entry name" value="Penicillinase repressor domain"/>
    <property type="match status" value="1"/>
</dbReference>
<keyword evidence="3" id="KW-0238">DNA-binding</keyword>
<dbReference type="InterPro" id="IPR036388">
    <property type="entry name" value="WH-like_DNA-bd_sf"/>
</dbReference>
<evidence type="ECO:0000256" key="3">
    <source>
        <dbReference type="ARBA" id="ARBA00023125"/>
    </source>
</evidence>
<accession>X0VCI6</accession>
<dbReference type="EMBL" id="BARS01037823">
    <property type="protein sequence ID" value="GAG15854.1"/>
    <property type="molecule type" value="Genomic_DNA"/>
</dbReference>
<dbReference type="SUPFAM" id="SSF46785">
    <property type="entry name" value="Winged helix' DNA-binding domain"/>
    <property type="match status" value="1"/>
</dbReference>
<dbReference type="AlphaFoldDB" id="X0VCI6"/>
<feature type="coiled-coil region" evidence="5">
    <location>
        <begin position="99"/>
        <end position="126"/>
    </location>
</feature>
<evidence type="ECO:0000256" key="2">
    <source>
        <dbReference type="ARBA" id="ARBA00023015"/>
    </source>
</evidence>
<comment type="similarity">
    <text evidence="1">Belongs to the BlaI transcriptional regulatory family.</text>
</comment>
<keyword evidence="2" id="KW-0805">Transcription regulation</keyword>
<reference evidence="6" key="1">
    <citation type="journal article" date="2014" name="Front. Microbiol.">
        <title>High frequency of phylogenetically diverse reductive dehalogenase-homologous genes in deep subseafloor sedimentary metagenomes.</title>
        <authorList>
            <person name="Kawai M."/>
            <person name="Futagami T."/>
            <person name="Toyoda A."/>
            <person name="Takaki Y."/>
            <person name="Nishi S."/>
            <person name="Hori S."/>
            <person name="Arai W."/>
            <person name="Tsubouchi T."/>
            <person name="Morono Y."/>
            <person name="Uchiyama I."/>
            <person name="Ito T."/>
            <person name="Fujiyama A."/>
            <person name="Inagaki F."/>
            <person name="Takami H."/>
        </authorList>
    </citation>
    <scope>NUCLEOTIDE SEQUENCE</scope>
    <source>
        <strain evidence="6">Expedition CK06-06</strain>
    </source>
</reference>
<sequence length="131" mass="15194">MAKKNIELTEGEWAIIQAVWENEPCAAPTVQEQIENRKNWSYSTVKTMMDRMVTKGLLATERIRNLILYRSAITRRQAQKGEITRAIKRAFDGALTPMMQFLLNNNKLSQKQLTELESLIKSKKKKLNVNR</sequence>
<evidence type="ECO:0000313" key="6">
    <source>
        <dbReference type="EMBL" id="GAG15854.1"/>
    </source>
</evidence>
<evidence type="ECO:0008006" key="7">
    <source>
        <dbReference type="Google" id="ProtNLM"/>
    </source>
</evidence>
<evidence type="ECO:0000256" key="4">
    <source>
        <dbReference type="ARBA" id="ARBA00023163"/>
    </source>
</evidence>
<protein>
    <recommendedName>
        <fullName evidence="7">Penicillinase repressor</fullName>
    </recommendedName>
</protein>
<dbReference type="PIRSF" id="PIRSF019455">
    <property type="entry name" value="CopR_AtkY"/>
    <property type="match status" value="1"/>
</dbReference>
<proteinExistence type="inferred from homology"/>
<comment type="caution">
    <text evidence="6">The sequence shown here is derived from an EMBL/GenBank/DDBJ whole genome shotgun (WGS) entry which is preliminary data.</text>
</comment>
<dbReference type="InterPro" id="IPR005650">
    <property type="entry name" value="BlaI_family"/>
</dbReference>
<dbReference type="GO" id="GO:0003677">
    <property type="term" value="F:DNA binding"/>
    <property type="evidence" value="ECO:0007669"/>
    <property type="project" value="UniProtKB-KW"/>
</dbReference>
<keyword evidence="5" id="KW-0175">Coiled coil</keyword>
<name>X0VCI6_9ZZZZ</name>
<gene>
    <name evidence="6" type="ORF">S01H1_57950</name>
</gene>
<dbReference type="GO" id="GO:0045892">
    <property type="term" value="P:negative regulation of DNA-templated transcription"/>
    <property type="evidence" value="ECO:0007669"/>
    <property type="project" value="InterPro"/>
</dbReference>
<keyword evidence="4" id="KW-0804">Transcription</keyword>
<dbReference type="InterPro" id="IPR036390">
    <property type="entry name" value="WH_DNA-bd_sf"/>
</dbReference>
<organism evidence="6">
    <name type="scientific">marine sediment metagenome</name>
    <dbReference type="NCBI Taxonomy" id="412755"/>
    <lineage>
        <taxon>unclassified sequences</taxon>
        <taxon>metagenomes</taxon>
        <taxon>ecological metagenomes</taxon>
    </lineage>
</organism>
<dbReference type="Gene3D" id="1.10.10.10">
    <property type="entry name" value="Winged helix-like DNA-binding domain superfamily/Winged helix DNA-binding domain"/>
    <property type="match status" value="1"/>
</dbReference>